<name>A0A2B4R7W1_STYPI</name>
<evidence type="ECO:0000259" key="1">
    <source>
        <dbReference type="Pfam" id="PF18701"/>
    </source>
</evidence>
<sequence length="406" mass="46869">MDANKAKGYIRELEPAEIDNGPSWYLPRFSVVKEDKETTKVRIVYDSAARYGGVSLNDTMLPRPKLQDNYPLAVNIILLQMYMDDIMTSLKTDDEAIKARNQLRELLGKTGFKIRRWCSNRPEVRPGWLRRTCTWLLGLGWDDEFACDLKKTCQEWFRQLPELSGDQVPRCYHVADKIVEDNSIPTMVDASLLAYAALEPTRVTAWVRRFADLFLAKVKKYGKLLGVVSRSGLTLTPIEVDRGGKLWVKQAQEERFPEEIKDLIGRKEVRRQSQLKLLTPIVDEQGGQLAPQVADDIASNPRNRWRLIQNLVRLFWKCWREEYLPTLNTRKKWREAKENLKVGDVVLVVDQNASRSQWHLGGVQQVFRGQDGQVHVVQVSRRGQKFIRPITRLCPLNVAGQPEYKP</sequence>
<dbReference type="SUPFAM" id="SSF56672">
    <property type="entry name" value="DNA/RNA polymerases"/>
    <property type="match status" value="1"/>
</dbReference>
<dbReference type="InterPro" id="IPR040676">
    <property type="entry name" value="DUF5641"/>
</dbReference>
<feature type="domain" description="DUF5641" evidence="1">
    <location>
        <begin position="303"/>
        <end position="396"/>
    </location>
</feature>
<dbReference type="AlphaFoldDB" id="A0A2B4R7W1"/>
<proteinExistence type="predicted"/>
<dbReference type="Proteomes" id="UP000225706">
    <property type="component" value="Unassembled WGS sequence"/>
</dbReference>
<protein>
    <recommendedName>
        <fullName evidence="1">DUF5641 domain-containing protein</fullName>
    </recommendedName>
</protein>
<gene>
    <name evidence="2" type="ORF">AWC38_SpisGene23586</name>
</gene>
<dbReference type="EMBL" id="LSMT01001359">
    <property type="protein sequence ID" value="PFX12458.1"/>
    <property type="molecule type" value="Genomic_DNA"/>
</dbReference>
<evidence type="ECO:0000313" key="2">
    <source>
        <dbReference type="EMBL" id="PFX12458.1"/>
    </source>
</evidence>
<dbReference type="STRING" id="50429.A0A2B4R7W1"/>
<dbReference type="PANTHER" id="PTHR47331:SF2">
    <property type="match status" value="1"/>
</dbReference>
<evidence type="ECO:0000313" key="3">
    <source>
        <dbReference type="Proteomes" id="UP000225706"/>
    </source>
</evidence>
<reference evidence="3" key="1">
    <citation type="journal article" date="2017" name="bioRxiv">
        <title>Comparative analysis of the genomes of Stylophora pistillata and Acropora digitifera provides evidence for extensive differences between species of corals.</title>
        <authorList>
            <person name="Voolstra C.R."/>
            <person name="Li Y."/>
            <person name="Liew Y.J."/>
            <person name="Baumgarten S."/>
            <person name="Zoccola D."/>
            <person name="Flot J.-F."/>
            <person name="Tambutte S."/>
            <person name="Allemand D."/>
            <person name="Aranda M."/>
        </authorList>
    </citation>
    <scope>NUCLEOTIDE SEQUENCE [LARGE SCALE GENOMIC DNA]</scope>
</reference>
<dbReference type="PANTHER" id="PTHR47331">
    <property type="entry name" value="PHD-TYPE DOMAIN-CONTAINING PROTEIN"/>
    <property type="match status" value="1"/>
</dbReference>
<dbReference type="OrthoDB" id="6608729at2759"/>
<accession>A0A2B4R7W1</accession>
<keyword evidence="3" id="KW-1185">Reference proteome</keyword>
<dbReference type="InterPro" id="IPR043502">
    <property type="entry name" value="DNA/RNA_pol_sf"/>
</dbReference>
<dbReference type="Pfam" id="PF18701">
    <property type="entry name" value="DUF5641"/>
    <property type="match status" value="1"/>
</dbReference>
<comment type="caution">
    <text evidence="2">The sequence shown here is derived from an EMBL/GenBank/DDBJ whole genome shotgun (WGS) entry which is preliminary data.</text>
</comment>
<organism evidence="2 3">
    <name type="scientific">Stylophora pistillata</name>
    <name type="common">Smooth cauliflower coral</name>
    <dbReference type="NCBI Taxonomy" id="50429"/>
    <lineage>
        <taxon>Eukaryota</taxon>
        <taxon>Metazoa</taxon>
        <taxon>Cnidaria</taxon>
        <taxon>Anthozoa</taxon>
        <taxon>Hexacorallia</taxon>
        <taxon>Scleractinia</taxon>
        <taxon>Astrocoeniina</taxon>
        <taxon>Pocilloporidae</taxon>
        <taxon>Stylophora</taxon>
    </lineage>
</organism>